<dbReference type="SUPFAM" id="SSF81383">
    <property type="entry name" value="F-box domain"/>
    <property type="match status" value="1"/>
</dbReference>
<dbReference type="GeneID" id="103633643"/>
<dbReference type="Proteomes" id="UP000007305">
    <property type="component" value="Chromosome 7"/>
</dbReference>
<dbReference type="RefSeq" id="XP_008653584.2">
    <property type="nucleotide sequence ID" value="XM_008655362.3"/>
</dbReference>
<dbReference type="InterPro" id="IPR036047">
    <property type="entry name" value="F-box-like_dom_sf"/>
</dbReference>
<dbReference type="Gramene" id="Zm00001eb298750_T001">
    <property type="protein sequence ID" value="Zm00001eb298750_P001"/>
    <property type="gene ID" value="Zm00001eb298750"/>
</dbReference>
<reference evidence="1" key="3">
    <citation type="submission" date="2021-05" db="UniProtKB">
        <authorList>
            <consortium name="EnsemblPlants"/>
        </authorList>
    </citation>
    <scope>IDENTIFICATION</scope>
    <source>
        <strain evidence="1">cv. B73</strain>
    </source>
</reference>
<protein>
    <recommendedName>
        <fullName evidence="3">F-box domain-containing protein</fullName>
    </recommendedName>
</protein>
<sequence>MTRKERRITPSLTCIHTRIPTNRSMAVDDAHAPAKKRCRRATESISGISSLPEHLQQEIFLRVGDIKALFMFAVTSRGWLRRFTDPTFLRELCPRHGGNSRHGARVLGVWLQCAVFDPYDKVMVQARMAPQQQQGASSMAAPTFLPALGSPLGARRLVDGDAAFDYAELLAARRGIVLVRLAPRTPAEMDSRPYLFAVCNPVTGHRHVLPPPEWSLSEVRGYAIVTAADSPQLHPPAAAHFTFSRLLVIAHHRQGIRGDAYLHSYSAATRSWSAPTMCLDRGDMRAVTVCDWSAVVHRGAAHWLCVDIERYHLATRTRGRGRGDDDRHMYMLSVDVATARASLTRLPVRVGGNPLLYVTGDGNLAVATVYMSHVTVWTESPASTAPAWLRTSFLMPAAAPAVPYPPPQLRHQENWRNFNHGSLIAVFRGTKIFILDIDTKAMEKVSVLDFHSKAMISLAAANWQATWVPYEMDVVEFFMVQLGGIRDRLGPTISEIQSP</sequence>
<evidence type="ECO:0000313" key="1">
    <source>
        <dbReference type="EnsemblPlants" id="Zm00001eb298750_P002"/>
    </source>
</evidence>
<dbReference type="OrthoDB" id="582186at2759"/>
<dbReference type="PANTHER" id="PTHR35828">
    <property type="entry name" value="OS08G0203800 PROTEIN-RELATED"/>
    <property type="match status" value="1"/>
</dbReference>
<dbReference type="PANTHER" id="PTHR35828:SF40">
    <property type="entry name" value="F-BOX DOMAIN-CONTAINING PROTEIN"/>
    <property type="match status" value="1"/>
</dbReference>
<proteinExistence type="predicted"/>
<dbReference type="EnsemblPlants" id="Zm00001eb298750_T001">
    <property type="protein sequence ID" value="Zm00001eb298750_P001"/>
    <property type="gene ID" value="Zm00001eb298750"/>
</dbReference>
<accession>A0A804Q644</accession>
<dbReference type="AlphaFoldDB" id="A0A804Q644"/>
<reference evidence="1" key="2">
    <citation type="submission" date="2019-07" db="EMBL/GenBank/DDBJ databases">
        <authorList>
            <person name="Seetharam A."/>
            <person name="Woodhouse M."/>
            <person name="Cannon E."/>
        </authorList>
    </citation>
    <scope>NUCLEOTIDE SEQUENCE [LARGE SCALE GENOMIC DNA]</scope>
    <source>
        <strain evidence="1">cv. B73</strain>
    </source>
</reference>
<reference evidence="2" key="1">
    <citation type="submission" date="2015-12" db="EMBL/GenBank/DDBJ databases">
        <title>Update maize B73 reference genome by single molecule sequencing technologies.</title>
        <authorList>
            <consortium name="Maize Genome Sequencing Project"/>
            <person name="Ware D."/>
        </authorList>
    </citation>
    <scope>NUCLEOTIDE SEQUENCE [LARGE SCALE GENOMIC DNA]</scope>
    <source>
        <strain evidence="2">cv. B73</strain>
    </source>
</reference>
<dbReference type="KEGG" id="zma:103633643"/>
<dbReference type="Gramene" id="Zm00001eb298750_T002">
    <property type="protein sequence ID" value="Zm00001eb298750_P002"/>
    <property type="gene ID" value="Zm00001eb298750"/>
</dbReference>
<dbReference type="EnsemblPlants" id="Zm00001eb298750_T002">
    <property type="protein sequence ID" value="Zm00001eb298750_P002"/>
    <property type="gene ID" value="Zm00001eb298750"/>
</dbReference>
<keyword evidence="2" id="KW-1185">Reference proteome</keyword>
<organism evidence="1 2">
    <name type="scientific">Zea mays</name>
    <name type="common">Maize</name>
    <dbReference type="NCBI Taxonomy" id="4577"/>
    <lineage>
        <taxon>Eukaryota</taxon>
        <taxon>Viridiplantae</taxon>
        <taxon>Streptophyta</taxon>
        <taxon>Embryophyta</taxon>
        <taxon>Tracheophyta</taxon>
        <taxon>Spermatophyta</taxon>
        <taxon>Magnoliopsida</taxon>
        <taxon>Liliopsida</taxon>
        <taxon>Poales</taxon>
        <taxon>Poaceae</taxon>
        <taxon>PACMAD clade</taxon>
        <taxon>Panicoideae</taxon>
        <taxon>Andropogonodae</taxon>
        <taxon>Andropogoneae</taxon>
        <taxon>Tripsacinae</taxon>
        <taxon>Zea</taxon>
    </lineage>
</organism>
<evidence type="ECO:0008006" key="3">
    <source>
        <dbReference type="Google" id="ProtNLM"/>
    </source>
</evidence>
<name>A0A804Q644_MAIZE</name>
<gene>
    <name evidence="1" type="primary">LOC103633643</name>
</gene>
<evidence type="ECO:0000313" key="2">
    <source>
        <dbReference type="Proteomes" id="UP000007305"/>
    </source>
</evidence>